<accession>A0A2S6GVM6</accession>
<feature type="transmembrane region" description="Helical" evidence="1">
    <location>
        <begin position="68"/>
        <end position="89"/>
    </location>
</feature>
<dbReference type="EMBL" id="PTIY01000010">
    <property type="protein sequence ID" value="PPK69243.1"/>
    <property type="molecule type" value="Genomic_DNA"/>
</dbReference>
<keyword evidence="1" id="KW-1133">Transmembrane helix</keyword>
<proteinExistence type="predicted"/>
<organism evidence="2 3">
    <name type="scientific">Methylobacter tundripaludum</name>
    <dbReference type="NCBI Taxonomy" id="173365"/>
    <lineage>
        <taxon>Bacteria</taxon>
        <taxon>Pseudomonadati</taxon>
        <taxon>Pseudomonadota</taxon>
        <taxon>Gammaproteobacteria</taxon>
        <taxon>Methylococcales</taxon>
        <taxon>Methylococcaceae</taxon>
        <taxon>Methylobacter</taxon>
    </lineage>
</organism>
<comment type="caution">
    <text evidence="2">The sequence shown here is derived from an EMBL/GenBank/DDBJ whole genome shotgun (WGS) entry which is preliminary data.</text>
</comment>
<gene>
    <name evidence="2" type="ORF">B0F88_11029</name>
</gene>
<name>A0A2S6GVM6_9GAMM</name>
<sequence length="181" mass="20699">MENTPEQLLPTNYIKERVEQYQAWYDRKAVATKALYLRMRACSVVGGGIVPVLINVQPGWELWGIDVVKLVVTLISLLVVVFVSLESVFHYREQWKNYRSTEQLLGHEKFLFLSRVGRYAGLDDNKAFTLFVERVEDAIASENSATLNVMTMAAETSEVIKKPQNSSVGWVECNETQHRRS</sequence>
<dbReference type="InterPro" id="IPR025325">
    <property type="entry name" value="DUF4231"/>
</dbReference>
<protein>
    <submittedName>
        <fullName evidence="2">Uncharacterized protein DUF4231</fullName>
    </submittedName>
</protein>
<feature type="transmembrane region" description="Helical" evidence="1">
    <location>
        <begin position="37"/>
        <end position="56"/>
    </location>
</feature>
<evidence type="ECO:0000256" key="1">
    <source>
        <dbReference type="SAM" id="Phobius"/>
    </source>
</evidence>
<dbReference type="AlphaFoldDB" id="A0A2S6GVM6"/>
<reference evidence="2 3" key="1">
    <citation type="submission" date="2018-02" db="EMBL/GenBank/DDBJ databases">
        <title>Subsurface microbial communities from deep shales in Ohio and West Virginia, USA.</title>
        <authorList>
            <person name="Wrighton K."/>
        </authorList>
    </citation>
    <scope>NUCLEOTIDE SEQUENCE [LARGE SCALE GENOMIC DNA]</scope>
    <source>
        <strain evidence="2 3">OWC-G53F</strain>
    </source>
</reference>
<dbReference type="Pfam" id="PF14015">
    <property type="entry name" value="DUF4231"/>
    <property type="match status" value="1"/>
</dbReference>
<dbReference type="Proteomes" id="UP000238071">
    <property type="component" value="Unassembled WGS sequence"/>
</dbReference>
<evidence type="ECO:0000313" key="3">
    <source>
        <dbReference type="Proteomes" id="UP000238071"/>
    </source>
</evidence>
<keyword evidence="3" id="KW-1185">Reference proteome</keyword>
<evidence type="ECO:0000313" key="2">
    <source>
        <dbReference type="EMBL" id="PPK69243.1"/>
    </source>
</evidence>
<dbReference type="NCBIfam" id="NF033634">
    <property type="entry name" value="SLATT_1"/>
    <property type="match status" value="1"/>
</dbReference>
<dbReference type="RefSeq" id="WP_104424290.1">
    <property type="nucleotide sequence ID" value="NZ_PTIY01000010.1"/>
</dbReference>
<dbReference type="OrthoDB" id="9791874at2"/>
<keyword evidence="1" id="KW-0472">Membrane</keyword>
<keyword evidence="1" id="KW-0812">Transmembrane</keyword>